<dbReference type="RefSeq" id="WP_183328666.1">
    <property type="nucleotide sequence ID" value="NZ_JACHHK010000005.1"/>
</dbReference>
<comment type="caution">
    <text evidence="1">The sequence shown here is derived from an EMBL/GenBank/DDBJ whole genome shotgun (WGS) entry which is preliminary data.</text>
</comment>
<dbReference type="Gene3D" id="3.40.50.300">
    <property type="entry name" value="P-loop containing nucleotide triphosphate hydrolases"/>
    <property type="match status" value="1"/>
</dbReference>
<accession>A0A7W8FWK4</accession>
<keyword evidence="1" id="KW-0418">Kinase</keyword>
<dbReference type="EC" id="2.7.4.14" evidence="1"/>
<proteinExistence type="predicted"/>
<dbReference type="AlphaFoldDB" id="A0A7W8FWK4"/>
<name>A0A7W8FWK4_9FIRM</name>
<dbReference type="Proteomes" id="UP000539953">
    <property type="component" value="Unassembled WGS sequence"/>
</dbReference>
<keyword evidence="1" id="KW-0808">Transferase</keyword>
<dbReference type="EMBL" id="JACHHK010000005">
    <property type="protein sequence ID" value="MBB5183371.1"/>
    <property type="molecule type" value="Genomic_DNA"/>
</dbReference>
<sequence length="221" mass="25931">MEPHVIITISRQYGTYGREIGRQLAEYLDIGYYNKEIMKHIAQDMHINPEFFSNENVNDAGFFSVSNRHGSLINMTELSINSQVFEKSCELIRGIAEKESAVIIGRCADYILRDNQHCIKVYFYNDVEERIQLAIKEYELAPKQARKFVMRQDERRSGFYEFYTNQIWGEPKNYDLMINTSQMSKDEVIDLLAAVYDRKKGVTTLKGAFKDQYIEQRSMKE</sequence>
<dbReference type="GO" id="GO:0016301">
    <property type="term" value="F:kinase activity"/>
    <property type="evidence" value="ECO:0007669"/>
    <property type="project" value="UniProtKB-KW"/>
</dbReference>
<evidence type="ECO:0000313" key="1">
    <source>
        <dbReference type="EMBL" id="MBB5183371.1"/>
    </source>
</evidence>
<organism evidence="1 2">
    <name type="scientific">Catenisphaera adipataccumulans</name>
    <dbReference type="NCBI Taxonomy" id="700500"/>
    <lineage>
        <taxon>Bacteria</taxon>
        <taxon>Bacillati</taxon>
        <taxon>Bacillota</taxon>
        <taxon>Erysipelotrichia</taxon>
        <taxon>Erysipelotrichales</taxon>
        <taxon>Erysipelotrichaceae</taxon>
        <taxon>Catenisphaera</taxon>
    </lineage>
</organism>
<reference evidence="1 2" key="1">
    <citation type="submission" date="2020-08" db="EMBL/GenBank/DDBJ databases">
        <title>Genomic Encyclopedia of Type Strains, Phase IV (KMG-IV): sequencing the most valuable type-strain genomes for metagenomic binning, comparative biology and taxonomic classification.</title>
        <authorList>
            <person name="Goeker M."/>
        </authorList>
    </citation>
    <scope>NUCLEOTIDE SEQUENCE [LARGE SCALE GENOMIC DNA]</scope>
    <source>
        <strain evidence="1 2">DSM 25799</strain>
    </source>
</reference>
<evidence type="ECO:0000313" key="2">
    <source>
        <dbReference type="Proteomes" id="UP000539953"/>
    </source>
</evidence>
<keyword evidence="2" id="KW-1185">Reference proteome</keyword>
<dbReference type="Pfam" id="PF13189">
    <property type="entry name" value="Cytidylate_kin2"/>
    <property type="match status" value="1"/>
</dbReference>
<dbReference type="InterPro" id="IPR027417">
    <property type="entry name" value="P-loop_NTPase"/>
</dbReference>
<dbReference type="SUPFAM" id="SSF52540">
    <property type="entry name" value="P-loop containing nucleoside triphosphate hydrolases"/>
    <property type="match status" value="1"/>
</dbReference>
<gene>
    <name evidence="1" type="ORF">HNQ47_001393</name>
</gene>
<protein>
    <submittedName>
        <fullName evidence="1">Cytidylate kinase</fullName>
        <ecNumber evidence="1">2.7.4.14</ecNumber>
    </submittedName>
</protein>